<organism evidence="7 8">
    <name type="scientific">Ambrosia artemisiifolia</name>
    <name type="common">Common ragweed</name>
    <dbReference type="NCBI Taxonomy" id="4212"/>
    <lineage>
        <taxon>Eukaryota</taxon>
        <taxon>Viridiplantae</taxon>
        <taxon>Streptophyta</taxon>
        <taxon>Embryophyta</taxon>
        <taxon>Tracheophyta</taxon>
        <taxon>Spermatophyta</taxon>
        <taxon>Magnoliopsida</taxon>
        <taxon>eudicotyledons</taxon>
        <taxon>Gunneridae</taxon>
        <taxon>Pentapetalae</taxon>
        <taxon>asterids</taxon>
        <taxon>campanulids</taxon>
        <taxon>Asterales</taxon>
        <taxon>Asteraceae</taxon>
        <taxon>Asteroideae</taxon>
        <taxon>Heliantheae alliance</taxon>
        <taxon>Heliantheae</taxon>
        <taxon>Ambrosia</taxon>
    </lineage>
</organism>
<comment type="caution">
    <text evidence="7">The sequence shown here is derived from an EMBL/GenBank/DDBJ whole genome shotgun (WGS) entry which is preliminary data.</text>
</comment>
<dbReference type="InterPro" id="IPR011050">
    <property type="entry name" value="Pectin_lyase_fold/virulence"/>
</dbReference>
<sequence>MDSLVDPVGWLEWDGNFALNTLYYGEYRNTGPGSSTSQRVKWRGYQVITNSNEASRFTVANFIAGQSWLPNTGVPFYAGL</sequence>
<comment type="pathway">
    <text evidence="1">Glycan metabolism; pectin degradation; 2-dehydro-3-deoxy-D-gluconate from pectin: step 1/5.</text>
</comment>
<evidence type="ECO:0000259" key="6">
    <source>
        <dbReference type="Pfam" id="PF01095"/>
    </source>
</evidence>
<feature type="domain" description="Pectinesterase catalytic" evidence="6">
    <location>
        <begin position="1"/>
        <end position="65"/>
    </location>
</feature>
<dbReference type="InterPro" id="IPR000070">
    <property type="entry name" value="Pectinesterase_cat"/>
</dbReference>
<dbReference type="SUPFAM" id="SSF51126">
    <property type="entry name" value="Pectin lyase-like"/>
    <property type="match status" value="1"/>
</dbReference>
<dbReference type="InterPro" id="IPR012334">
    <property type="entry name" value="Pectin_lyas_fold"/>
</dbReference>
<evidence type="ECO:0000256" key="2">
    <source>
        <dbReference type="ARBA" id="ARBA00022801"/>
    </source>
</evidence>
<dbReference type="GO" id="GO:0030599">
    <property type="term" value="F:pectinesterase activity"/>
    <property type="evidence" value="ECO:0007669"/>
    <property type="project" value="UniProtKB-EC"/>
</dbReference>
<evidence type="ECO:0000256" key="1">
    <source>
        <dbReference type="ARBA" id="ARBA00005184"/>
    </source>
</evidence>
<protein>
    <recommendedName>
        <fullName evidence="6">Pectinesterase catalytic domain-containing protein</fullName>
    </recommendedName>
</protein>
<dbReference type="AlphaFoldDB" id="A0AAD5CPM8"/>
<keyword evidence="8" id="KW-1185">Reference proteome</keyword>
<reference evidence="7" key="1">
    <citation type="submission" date="2022-06" db="EMBL/GenBank/DDBJ databases">
        <title>Uncovering the hologenomic basis of an extraordinary plant invasion.</title>
        <authorList>
            <person name="Bieker V.C."/>
            <person name="Martin M.D."/>
            <person name="Gilbert T."/>
            <person name="Hodgins K."/>
            <person name="Battlay P."/>
            <person name="Petersen B."/>
            <person name="Wilson J."/>
        </authorList>
    </citation>
    <scope>NUCLEOTIDE SEQUENCE</scope>
    <source>
        <strain evidence="7">AA19_3_7</strain>
        <tissue evidence="7">Leaf</tissue>
    </source>
</reference>
<dbReference type="PANTHER" id="PTHR31707">
    <property type="entry name" value="PECTINESTERASE"/>
    <property type="match status" value="1"/>
</dbReference>
<dbReference type="Proteomes" id="UP001206925">
    <property type="component" value="Unassembled WGS sequence"/>
</dbReference>
<keyword evidence="3" id="KW-0063">Aspartyl esterase</keyword>
<dbReference type="Gene3D" id="2.160.20.10">
    <property type="entry name" value="Single-stranded right-handed beta-helix, Pectin lyase-like"/>
    <property type="match status" value="1"/>
</dbReference>
<dbReference type="EMBL" id="JAMZMK010007237">
    <property type="protein sequence ID" value="KAI7745469.1"/>
    <property type="molecule type" value="Genomic_DNA"/>
</dbReference>
<name>A0AAD5CPM8_AMBAR</name>
<keyword evidence="4" id="KW-0961">Cell wall biogenesis/degradation</keyword>
<evidence type="ECO:0000256" key="5">
    <source>
        <dbReference type="ARBA" id="ARBA00047928"/>
    </source>
</evidence>
<comment type="catalytic activity">
    <reaction evidence="5">
        <text>[(1-&gt;4)-alpha-D-galacturonosyl methyl ester](n) + n H2O = [(1-&gt;4)-alpha-D-galacturonosyl](n) + n methanol + n H(+)</text>
        <dbReference type="Rhea" id="RHEA:22380"/>
        <dbReference type="Rhea" id="RHEA-COMP:14570"/>
        <dbReference type="Rhea" id="RHEA-COMP:14573"/>
        <dbReference type="ChEBI" id="CHEBI:15377"/>
        <dbReference type="ChEBI" id="CHEBI:15378"/>
        <dbReference type="ChEBI" id="CHEBI:17790"/>
        <dbReference type="ChEBI" id="CHEBI:140522"/>
        <dbReference type="ChEBI" id="CHEBI:140523"/>
        <dbReference type="EC" id="3.1.1.11"/>
    </reaction>
</comment>
<evidence type="ECO:0000256" key="4">
    <source>
        <dbReference type="ARBA" id="ARBA00023316"/>
    </source>
</evidence>
<dbReference type="Pfam" id="PF01095">
    <property type="entry name" value="Pectinesterase"/>
    <property type="match status" value="1"/>
</dbReference>
<evidence type="ECO:0000313" key="8">
    <source>
        <dbReference type="Proteomes" id="UP001206925"/>
    </source>
</evidence>
<keyword evidence="2" id="KW-0378">Hydrolase</keyword>
<evidence type="ECO:0000313" key="7">
    <source>
        <dbReference type="EMBL" id="KAI7745469.1"/>
    </source>
</evidence>
<accession>A0AAD5CPM8</accession>
<evidence type="ECO:0000256" key="3">
    <source>
        <dbReference type="ARBA" id="ARBA00023085"/>
    </source>
</evidence>
<gene>
    <name evidence="7" type="ORF">M8C21_010485</name>
</gene>
<proteinExistence type="predicted"/>
<dbReference type="GO" id="GO:0042545">
    <property type="term" value="P:cell wall modification"/>
    <property type="evidence" value="ECO:0007669"/>
    <property type="project" value="InterPro"/>
</dbReference>